<gene>
    <name evidence="3" type="ORF">ACFSGJ_12865</name>
</gene>
<dbReference type="SUPFAM" id="SSF101898">
    <property type="entry name" value="NHL repeat"/>
    <property type="match status" value="1"/>
</dbReference>
<feature type="chain" id="PRO_5047266270" evidence="1">
    <location>
        <begin position="21"/>
        <end position="291"/>
    </location>
</feature>
<dbReference type="InterPro" id="IPR011042">
    <property type="entry name" value="6-blade_b-propeller_TolB-like"/>
</dbReference>
<dbReference type="InterPro" id="IPR014567">
    <property type="entry name" value="UCP031900"/>
</dbReference>
<accession>A0ABW4S7M8</accession>
<dbReference type="Pfam" id="PF13449">
    <property type="entry name" value="Phytase-like"/>
    <property type="match status" value="1"/>
</dbReference>
<dbReference type="RefSeq" id="WP_390262412.1">
    <property type="nucleotide sequence ID" value="NZ_JBHUGH010000010.1"/>
</dbReference>
<comment type="caution">
    <text evidence="3">The sequence shown here is derived from an EMBL/GenBank/DDBJ whole genome shotgun (WGS) entry which is preliminary data.</text>
</comment>
<keyword evidence="1" id="KW-0732">Signal</keyword>
<protein>
    <submittedName>
        <fullName evidence="3">Esterase-like activity of phytase family protein</fullName>
    </submittedName>
</protein>
<organism evidence="3 4">
    <name type="scientific">Halodurantibacterium flavum</name>
    <dbReference type="NCBI Taxonomy" id="1382802"/>
    <lineage>
        <taxon>Bacteria</taxon>
        <taxon>Pseudomonadati</taxon>
        <taxon>Pseudomonadota</taxon>
        <taxon>Alphaproteobacteria</taxon>
        <taxon>Rhodobacterales</taxon>
        <taxon>Paracoccaceae</taxon>
        <taxon>Halodurantibacterium</taxon>
    </lineage>
</organism>
<evidence type="ECO:0000313" key="4">
    <source>
        <dbReference type="Proteomes" id="UP001597353"/>
    </source>
</evidence>
<dbReference type="Gene3D" id="2.120.10.30">
    <property type="entry name" value="TolB, C-terminal domain"/>
    <property type="match status" value="1"/>
</dbReference>
<evidence type="ECO:0000313" key="3">
    <source>
        <dbReference type="EMBL" id="MFD1913103.1"/>
    </source>
</evidence>
<dbReference type="EMBL" id="JBHUGH010000010">
    <property type="protein sequence ID" value="MFD1913103.1"/>
    <property type="molecule type" value="Genomic_DNA"/>
</dbReference>
<reference evidence="4" key="1">
    <citation type="journal article" date="2019" name="Int. J. Syst. Evol. Microbiol.">
        <title>The Global Catalogue of Microorganisms (GCM) 10K type strain sequencing project: providing services to taxonomists for standard genome sequencing and annotation.</title>
        <authorList>
            <consortium name="The Broad Institute Genomics Platform"/>
            <consortium name="The Broad Institute Genome Sequencing Center for Infectious Disease"/>
            <person name="Wu L."/>
            <person name="Ma J."/>
        </authorList>
    </citation>
    <scope>NUCLEOTIDE SEQUENCE [LARGE SCALE GENOMIC DNA]</scope>
    <source>
        <strain evidence="4">CGMCC 4.7242</strain>
    </source>
</reference>
<dbReference type="Proteomes" id="UP001597353">
    <property type="component" value="Unassembled WGS sequence"/>
</dbReference>
<dbReference type="InterPro" id="IPR027372">
    <property type="entry name" value="Phytase-like_dom"/>
</dbReference>
<sequence>MFRGCLGALAVLLCAGGAIAQTAEHAATVIWPAEAHGFGGFSAIEVSGNGRDFIAVSDRGAILTGSFDRDAVGNITAIASTPPMMLRGTDGTPLPEHARDAEGIAVDGAGRILISFEGVHRIFRYDDPRGPATALPVPDEFARFPANGSLEALAIDADGMILTLPEQSDDPRGFPVFVFADDVWRQPFHVPRLGRFLPVGADFGPDGHLYLLERDFSLLGGFASRVRRFEIGQGRLEGGEILLQSRRGQHDNLEGISVWADPAGGLRLTLIADDNFFRLQRTEIVEYRLAP</sequence>
<keyword evidence="4" id="KW-1185">Reference proteome</keyword>
<evidence type="ECO:0000259" key="2">
    <source>
        <dbReference type="Pfam" id="PF13449"/>
    </source>
</evidence>
<evidence type="ECO:0000256" key="1">
    <source>
        <dbReference type="SAM" id="SignalP"/>
    </source>
</evidence>
<proteinExistence type="predicted"/>
<dbReference type="PIRSF" id="PIRSF031900">
    <property type="entry name" value="UCP031900"/>
    <property type="match status" value="1"/>
</dbReference>
<name>A0ABW4S7M8_9RHOB</name>
<feature type="domain" description="Phytase-like" evidence="2">
    <location>
        <begin position="37"/>
        <end position="276"/>
    </location>
</feature>
<feature type="signal peptide" evidence="1">
    <location>
        <begin position="1"/>
        <end position="20"/>
    </location>
</feature>